<dbReference type="Proteomes" id="UP000623678">
    <property type="component" value="Unassembled WGS sequence"/>
</dbReference>
<accession>A0A926ICT6</accession>
<name>A0A926ICT6_9FIRM</name>
<comment type="caution">
    <text evidence="1">The sequence shown here is derived from an EMBL/GenBank/DDBJ whole genome shotgun (WGS) entry which is preliminary data.</text>
</comment>
<protein>
    <recommendedName>
        <fullName evidence="3">Cupin domain-containing protein</fullName>
    </recommendedName>
</protein>
<dbReference type="RefSeq" id="WP_262395324.1">
    <property type="nucleotide sequence ID" value="NZ_JACRTD010000005.1"/>
</dbReference>
<dbReference type="SUPFAM" id="SSF51182">
    <property type="entry name" value="RmlC-like cupins"/>
    <property type="match status" value="1"/>
</dbReference>
<gene>
    <name evidence="1" type="ORF">H8705_08070</name>
</gene>
<organism evidence="1 2">
    <name type="scientific">Youxingia wuxianensis</name>
    <dbReference type="NCBI Taxonomy" id="2763678"/>
    <lineage>
        <taxon>Bacteria</taxon>
        <taxon>Bacillati</taxon>
        <taxon>Bacillota</taxon>
        <taxon>Clostridia</taxon>
        <taxon>Eubacteriales</taxon>
        <taxon>Oscillospiraceae</taxon>
        <taxon>Youxingia</taxon>
    </lineage>
</organism>
<evidence type="ECO:0000313" key="1">
    <source>
        <dbReference type="EMBL" id="MBC8585537.1"/>
    </source>
</evidence>
<evidence type="ECO:0008006" key="3">
    <source>
        <dbReference type="Google" id="ProtNLM"/>
    </source>
</evidence>
<dbReference type="InterPro" id="IPR011051">
    <property type="entry name" value="RmlC_Cupin_sf"/>
</dbReference>
<evidence type="ECO:0000313" key="2">
    <source>
        <dbReference type="Proteomes" id="UP000623678"/>
    </source>
</evidence>
<keyword evidence="2" id="KW-1185">Reference proteome</keyword>
<sequence length="247" mass="28022">MAIDIISRKDIPMDFNKDGYAQTEVLKGVYPWVKSYQCILKAGCTVHPQLFADKIQVFSFVSGKGYVGETGKAYNITELSFYIPDFDNEPFFIHASEELVIQLMVVDMNDNDKLAYEDTHMVLPSFKAFSQLEPYDQSCKGPHTKSWTVIHSGNLARVLMGVVRAEGEGTKEKGHPEVAQWSYALPGSDFIYTVDKESVPQKEFDLSYVEAGLDHSLVAEPGKTVFYIWFEHMVKDVDVKPQSYENY</sequence>
<reference evidence="1" key="1">
    <citation type="submission" date="2020-08" db="EMBL/GenBank/DDBJ databases">
        <title>Genome public.</title>
        <authorList>
            <person name="Liu C."/>
            <person name="Sun Q."/>
        </authorList>
    </citation>
    <scope>NUCLEOTIDE SEQUENCE</scope>
    <source>
        <strain evidence="1">NSJ-64</strain>
    </source>
</reference>
<dbReference type="EMBL" id="JACRTD010000005">
    <property type="protein sequence ID" value="MBC8585537.1"/>
    <property type="molecule type" value="Genomic_DNA"/>
</dbReference>
<dbReference type="AlphaFoldDB" id="A0A926ICT6"/>
<proteinExistence type="predicted"/>